<organism evidence="1 2">
    <name type="scientific">Oedothorax gibbosus</name>
    <dbReference type="NCBI Taxonomy" id="931172"/>
    <lineage>
        <taxon>Eukaryota</taxon>
        <taxon>Metazoa</taxon>
        <taxon>Ecdysozoa</taxon>
        <taxon>Arthropoda</taxon>
        <taxon>Chelicerata</taxon>
        <taxon>Arachnida</taxon>
        <taxon>Araneae</taxon>
        <taxon>Araneomorphae</taxon>
        <taxon>Entelegynae</taxon>
        <taxon>Araneoidea</taxon>
        <taxon>Linyphiidae</taxon>
        <taxon>Erigoninae</taxon>
        <taxon>Oedothorax</taxon>
    </lineage>
</organism>
<gene>
    <name evidence="1" type="ORF">JTE90_025598</name>
</gene>
<proteinExistence type="predicted"/>
<reference evidence="1 2" key="1">
    <citation type="journal article" date="2022" name="Nat. Ecol. Evol.">
        <title>A masculinizing supergene underlies an exaggerated male reproductive morph in a spider.</title>
        <authorList>
            <person name="Hendrickx F."/>
            <person name="De Corte Z."/>
            <person name="Sonet G."/>
            <person name="Van Belleghem S.M."/>
            <person name="Kostlbacher S."/>
            <person name="Vangestel C."/>
        </authorList>
    </citation>
    <scope>NUCLEOTIDE SEQUENCE [LARGE SCALE GENOMIC DNA]</scope>
    <source>
        <strain evidence="1">W744_W776</strain>
    </source>
</reference>
<dbReference type="Proteomes" id="UP000827092">
    <property type="component" value="Unassembled WGS sequence"/>
</dbReference>
<dbReference type="AlphaFoldDB" id="A0AAV6U2H8"/>
<evidence type="ECO:0000313" key="2">
    <source>
        <dbReference type="Proteomes" id="UP000827092"/>
    </source>
</evidence>
<keyword evidence="2" id="KW-1185">Reference proteome</keyword>
<evidence type="ECO:0008006" key="3">
    <source>
        <dbReference type="Google" id="ProtNLM"/>
    </source>
</evidence>
<comment type="caution">
    <text evidence="1">The sequence shown here is derived from an EMBL/GenBank/DDBJ whole genome shotgun (WGS) entry which is preliminary data.</text>
</comment>
<evidence type="ECO:0000313" key="1">
    <source>
        <dbReference type="EMBL" id="KAG8178677.1"/>
    </source>
</evidence>
<dbReference type="PANTHER" id="PTHR38681:SF1">
    <property type="entry name" value="RETROVIRUS-RELATED POL POLYPROTEIN FROM TRANSPOSON 412-LIKE PROTEIN"/>
    <property type="match status" value="1"/>
</dbReference>
<protein>
    <recommendedName>
        <fullName evidence="3">Reverse transcriptase</fullName>
    </recommendedName>
</protein>
<dbReference type="PANTHER" id="PTHR38681">
    <property type="entry name" value="RETROVIRUS-RELATED POL POLYPROTEIN FROM TRANSPOSON 412-LIKE PROTEIN-RELATED"/>
    <property type="match status" value="1"/>
</dbReference>
<dbReference type="EMBL" id="JAFNEN010000676">
    <property type="protein sequence ID" value="KAG8178677.1"/>
    <property type="molecule type" value="Genomic_DNA"/>
</dbReference>
<sequence>MKATLKAYDTSEWAAALPTLLLGFRTAFKEDLRATSSELVYGQTIRLPGVFFDPTPTEATPQQLVEELKSHFGSIRPVPTSSHGRRATFVHPQMRTCTHAFVRHDAVRKPLQAPYDGPYPVLEKKEKTFDLEIKGERRTISIDRLKPAFVVAELTTHQSFNSSRPGSGNTAKYLLSGGALAIISTGSEQTARLDRLRADDNPCWLSAANTLSTSAVII</sequence>
<name>A0AAV6U2H8_9ARAC</name>
<accession>A0AAV6U2H8</accession>